<reference evidence="4" key="1">
    <citation type="submission" date="2021-01" db="EMBL/GenBank/DDBJ databases">
        <authorList>
            <consortium name="Genoscope - CEA"/>
            <person name="William W."/>
        </authorList>
    </citation>
    <scope>NUCLEOTIDE SEQUENCE</scope>
</reference>
<gene>
    <name evidence="4" type="ORF">PPENT_87.1.T0880207</name>
</gene>
<dbReference type="GO" id="GO:0005654">
    <property type="term" value="C:nucleoplasm"/>
    <property type="evidence" value="ECO:0007669"/>
    <property type="project" value="TreeGrafter"/>
</dbReference>
<keyword evidence="5" id="KW-1185">Reference proteome</keyword>
<dbReference type="SMART" id="SM00213">
    <property type="entry name" value="UBQ"/>
    <property type="match status" value="1"/>
</dbReference>
<accession>A0A8S1WF45</accession>
<evidence type="ECO:0000313" key="5">
    <source>
        <dbReference type="Proteomes" id="UP000689195"/>
    </source>
</evidence>
<evidence type="ECO:0000259" key="2">
    <source>
        <dbReference type="PROSITE" id="PS50030"/>
    </source>
</evidence>
<dbReference type="GO" id="GO:0005829">
    <property type="term" value="C:cytosol"/>
    <property type="evidence" value="ECO:0007669"/>
    <property type="project" value="TreeGrafter"/>
</dbReference>
<protein>
    <recommendedName>
        <fullName evidence="6">UV excision repair protein RAD23</fullName>
    </recommendedName>
</protein>
<proteinExistence type="predicted"/>
<feature type="region of interest" description="Disordered" evidence="1">
    <location>
        <begin position="82"/>
        <end position="102"/>
    </location>
</feature>
<dbReference type="PANTHER" id="PTHR10621">
    <property type="entry name" value="UV EXCISION REPAIR PROTEIN RAD23"/>
    <property type="match status" value="1"/>
</dbReference>
<dbReference type="CDD" id="cd01805">
    <property type="entry name" value="Ubl_Rad23"/>
    <property type="match status" value="1"/>
</dbReference>
<dbReference type="Proteomes" id="UP000689195">
    <property type="component" value="Unassembled WGS sequence"/>
</dbReference>
<dbReference type="PANTHER" id="PTHR10621:SF0">
    <property type="entry name" value="UV EXCISION REPAIR PROTEIN RAD23"/>
    <property type="match status" value="1"/>
</dbReference>
<dbReference type="EMBL" id="CAJJDO010000088">
    <property type="protein sequence ID" value="CAD8187220.1"/>
    <property type="molecule type" value="Genomic_DNA"/>
</dbReference>
<dbReference type="OrthoDB" id="311266at2759"/>
<evidence type="ECO:0000256" key="1">
    <source>
        <dbReference type="SAM" id="MobiDB-lite"/>
    </source>
</evidence>
<evidence type="ECO:0000313" key="4">
    <source>
        <dbReference type="EMBL" id="CAD8187220.1"/>
    </source>
</evidence>
<dbReference type="PROSITE" id="PS50030">
    <property type="entry name" value="UBA"/>
    <property type="match status" value="1"/>
</dbReference>
<evidence type="ECO:0000259" key="3">
    <source>
        <dbReference type="PROSITE" id="PS50053"/>
    </source>
</evidence>
<feature type="domain" description="UBA" evidence="2">
    <location>
        <begin position="226"/>
        <end position="267"/>
    </location>
</feature>
<comment type="caution">
    <text evidence="4">The sequence shown here is derived from an EMBL/GenBank/DDBJ whole genome shotgun (WGS) entry which is preliminary data.</text>
</comment>
<dbReference type="Pfam" id="PF00240">
    <property type="entry name" value="ubiquitin"/>
    <property type="match status" value="1"/>
</dbReference>
<evidence type="ECO:0008006" key="6">
    <source>
        <dbReference type="Google" id="ProtNLM"/>
    </source>
</evidence>
<dbReference type="GO" id="GO:0031593">
    <property type="term" value="F:polyubiquitin modification-dependent protein binding"/>
    <property type="evidence" value="ECO:0007669"/>
    <property type="project" value="TreeGrafter"/>
</dbReference>
<dbReference type="InterPro" id="IPR015940">
    <property type="entry name" value="UBA"/>
</dbReference>
<dbReference type="InterPro" id="IPR000626">
    <property type="entry name" value="Ubiquitin-like_dom"/>
</dbReference>
<dbReference type="AlphaFoldDB" id="A0A8S1WF45"/>
<name>A0A8S1WF45_9CILI</name>
<organism evidence="4 5">
    <name type="scientific">Paramecium pentaurelia</name>
    <dbReference type="NCBI Taxonomy" id="43138"/>
    <lineage>
        <taxon>Eukaryota</taxon>
        <taxon>Sar</taxon>
        <taxon>Alveolata</taxon>
        <taxon>Ciliophora</taxon>
        <taxon>Intramacronucleata</taxon>
        <taxon>Oligohymenophorea</taxon>
        <taxon>Peniculida</taxon>
        <taxon>Parameciidae</taxon>
        <taxon>Paramecium</taxon>
    </lineage>
</organism>
<dbReference type="GO" id="GO:0070628">
    <property type="term" value="F:proteasome binding"/>
    <property type="evidence" value="ECO:0007669"/>
    <property type="project" value="TreeGrafter"/>
</dbReference>
<dbReference type="GO" id="GO:0043161">
    <property type="term" value="P:proteasome-mediated ubiquitin-dependent protein catabolic process"/>
    <property type="evidence" value="ECO:0007669"/>
    <property type="project" value="TreeGrafter"/>
</dbReference>
<feature type="domain" description="Ubiquitin-like" evidence="3">
    <location>
        <begin position="1"/>
        <end position="76"/>
    </location>
</feature>
<dbReference type="PROSITE" id="PS50053">
    <property type="entry name" value="UBIQUITIN_2"/>
    <property type="match status" value="1"/>
</dbReference>
<sequence length="304" mass="35636">MKIIVKTLNGSNLEIEVQTTETVLNIKQKIEQLKQFEIDQQKILRKGTILQNESTVGQLGLQEKDLLVVMVNVKKEPSKQQSFQQQFQQQPQQTQSIQEQKPMQMPKTIINQEYLVKNSQYDIFFESMVKQGFSKSQCTKQENKAGFSQIYYNQFYYTKYKDIPLIKYLTELYIKDPEAILQMLNEFKKENPQLLQDLIQILKQSAQEGKEEIETEITQEQKSEFTKEEKQQLNSLIMMGFSKKDALEGYLACNKNIMIASSYLCEKVGKGELQNDLIKIDLNNFNNNYEKGKEDDDDNDDKYY</sequence>
<dbReference type="GO" id="GO:0043130">
    <property type="term" value="F:ubiquitin binding"/>
    <property type="evidence" value="ECO:0007669"/>
    <property type="project" value="TreeGrafter"/>
</dbReference>